<keyword evidence="4" id="KW-0732">Signal</keyword>
<gene>
    <name evidence="6" type="ORF">B0O44_11048</name>
</gene>
<dbReference type="PANTHER" id="PTHR40980">
    <property type="entry name" value="PLUG DOMAIN-CONTAINING PROTEIN"/>
    <property type="match status" value="1"/>
</dbReference>
<feature type="domain" description="Outer membrane protein beta-barrel" evidence="5">
    <location>
        <begin position="377"/>
        <end position="779"/>
    </location>
</feature>
<dbReference type="RefSeq" id="WP_110834374.1">
    <property type="nucleotide sequence ID" value="NZ_QKLU01000010.1"/>
</dbReference>
<keyword evidence="7" id="KW-1185">Reference proteome</keyword>
<name>A0A318U711_9SPHI</name>
<evidence type="ECO:0000256" key="1">
    <source>
        <dbReference type="ARBA" id="ARBA00004442"/>
    </source>
</evidence>
<evidence type="ECO:0000259" key="5">
    <source>
        <dbReference type="Pfam" id="PF14905"/>
    </source>
</evidence>
<dbReference type="InterPro" id="IPR036942">
    <property type="entry name" value="Beta-barrel_TonB_sf"/>
</dbReference>
<dbReference type="PANTHER" id="PTHR40980:SF4">
    <property type="entry name" value="TONB-DEPENDENT RECEPTOR-LIKE BETA-BARREL DOMAIN-CONTAINING PROTEIN"/>
    <property type="match status" value="1"/>
</dbReference>
<evidence type="ECO:0000313" key="7">
    <source>
        <dbReference type="Proteomes" id="UP000248198"/>
    </source>
</evidence>
<evidence type="ECO:0000256" key="3">
    <source>
        <dbReference type="ARBA" id="ARBA00023237"/>
    </source>
</evidence>
<dbReference type="Proteomes" id="UP000248198">
    <property type="component" value="Unassembled WGS sequence"/>
</dbReference>
<dbReference type="Gene3D" id="2.60.40.1120">
    <property type="entry name" value="Carboxypeptidase-like, regulatory domain"/>
    <property type="match status" value="1"/>
</dbReference>
<evidence type="ECO:0000256" key="4">
    <source>
        <dbReference type="SAM" id="SignalP"/>
    </source>
</evidence>
<dbReference type="GO" id="GO:0009279">
    <property type="term" value="C:cell outer membrane"/>
    <property type="evidence" value="ECO:0007669"/>
    <property type="project" value="UniProtKB-SubCell"/>
</dbReference>
<dbReference type="Pfam" id="PF13715">
    <property type="entry name" value="CarbopepD_reg_2"/>
    <property type="match status" value="1"/>
</dbReference>
<dbReference type="InterPro" id="IPR037066">
    <property type="entry name" value="Plug_dom_sf"/>
</dbReference>
<comment type="caution">
    <text evidence="6">The sequence shown here is derived from an EMBL/GenBank/DDBJ whole genome shotgun (WGS) entry which is preliminary data.</text>
</comment>
<reference evidence="6 7" key="1">
    <citation type="submission" date="2018-06" db="EMBL/GenBank/DDBJ databases">
        <title>Genomic Encyclopedia of Archaeal and Bacterial Type Strains, Phase II (KMG-II): from individual species to whole genera.</title>
        <authorList>
            <person name="Goeker M."/>
        </authorList>
    </citation>
    <scope>NUCLEOTIDE SEQUENCE [LARGE SCALE GENOMIC DNA]</scope>
    <source>
        <strain evidence="6 7">DSM 27372</strain>
    </source>
</reference>
<comment type="subcellular location">
    <subcellularLocation>
        <location evidence="1">Cell outer membrane</location>
    </subcellularLocation>
</comment>
<dbReference type="SUPFAM" id="SSF49464">
    <property type="entry name" value="Carboxypeptidase regulatory domain-like"/>
    <property type="match status" value="1"/>
</dbReference>
<dbReference type="InterPro" id="IPR041700">
    <property type="entry name" value="OMP_b-brl_3"/>
</dbReference>
<dbReference type="SUPFAM" id="SSF56935">
    <property type="entry name" value="Porins"/>
    <property type="match status" value="1"/>
</dbReference>
<keyword evidence="2" id="KW-0472">Membrane</keyword>
<dbReference type="AlphaFoldDB" id="A0A318U711"/>
<keyword evidence="6" id="KW-0675">Receptor</keyword>
<feature type="chain" id="PRO_5016249127" evidence="4">
    <location>
        <begin position="24"/>
        <end position="805"/>
    </location>
</feature>
<dbReference type="InterPro" id="IPR008969">
    <property type="entry name" value="CarboxyPept-like_regulatory"/>
</dbReference>
<sequence length="805" mass="90363">MKTLYQSCLILFLFLISISAATAQSAKVKGTIIEKTNGQPLPFASVLLIHLPDSLKNGVQMSNEKGQFTFIDVREGKYILKVIAVGYTTRQSQPFLLAHTDLNLAALSLSADVRTLNEVNIQHKLPVVNYQADRTVLNVEQMNTAGDNTLEVLQKAPGIRLDKDDNLIFKGKSGVNVMIDGKMSYMSGTELNTYLKSLPASVLSKIELISNPPASFDAAGSAGIINIILKRNKMQGSNGSVTAGIGQGKYEKANGSILLNNNTGKISTYVRLSAGRYNSYNRLTMNRQIGYEQFNQVNYWHPQGMAYNYAAGADYFMTERHTLGIQFKGFTEPEKTMVNSNSVNYNAAGQQAGRVEMSNPQRNQSGNSAFNLNYRFKIDTTGRELNFDANYVNYNNNKNETFVNTYFTADNNLAGPAIDLRNNGNGSVSIYALKIDYKHPFSKSLLMEAGWKSSWVDSKSDLKFDSLKTQGWIQDPRRTNLFLYKENINALYTSFSKSFDKVELKAGLRAEQTIGNGSSSGTVSDISRKYLQLFPSAFLTWKVTADHLLNSSYTRRINRPSYGSLNPFAFYTDPYTAIQGNPMLLPSFSNSYELNYSYKNFRILNISYAKTNQDVTTVIYQNDVSKQSISKYENLGQTTSLYFATGSPFDVTKWWNTNNDLSIAFDRTRSAVQGGNYNFSRWSWSISSDNNFTLPKDYVLNIYTSYNSPSVSGLFKTLAAYTLNVGVKKTLMNKNATLSFKVNDVFATSRFRGILQYNNVNTYWQNEWESRRVSLSFSYKFGNMKLKTARNRKTGTSEEEGRVGQ</sequence>
<dbReference type="EMBL" id="QKLU01000010">
    <property type="protein sequence ID" value="PYF69410.1"/>
    <property type="molecule type" value="Genomic_DNA"/>
</dbReference>
<dbReference type="Gene3D" id="2.170.130.10">
    <property type="entry name" value="TonB-dependent receptor, plug domain"/>
    <property type="match status" value="1"/>
</dbReference>
<keyword evidence="3" id="KW-0998">Cell outer membrane</keyword>
<proteinExistence type="predicted"/>
<accession>A0A318U711</accession>
<evidence type="ECO:0000256" key="2">
    <source>
        <dbReference type="ARBA" id="ARBA00023136"/>
    </source>
</evidence>
<evidence type="ECO:0000313" key="6">
    <source>
        <dbReference type="EMBL" id="PYF69410.1"/>
    </source>
</evidence>
<feature type="signal peptide" evidence="4">
    <location>
        <begin position="1"/>
        <end position="23"/>
    </location>
</feature>
<dbReference type="Pfam" id="PF14905">
    <property type="entry name" value="OMP_b-brl_3"/>
    <property type="match status" value="1"/>
</dbReference>
<dbReference type="Gene3D" id="2.40.170.20">
    <property type="entry name" value="TonB-dependent receptor, beta-barrel domain"/>
    <property type="match status" value="1"/>
</dbReference>
<organism evidence="6 7">
    <name type="scientific">Pedobacter nutrimenti</name>
    <dbReference type="NCBI Taxonomy" id="1241337"/>
    <lineage>
        <taxon>Bacteria</taxon>
        <taxon>Pseudomonadati</taxon>
        <taxon>Bacteroidota</taxon>
        <taxon>Sphingobacteriia</taxon>
        <taxon>Sphingobacteriales</taxon>
        <taxon>Sphingobacteriaceae</taxon>
        <taxon>Pedobacter</taxon>
    </lineage>
</organism>
<protein>
    <submittedName>
        <fullName evidence="6">Outer membrane receptor protein involved in Fe transport</fullName>
    </submittedName>
</protein>
<dbReference type="OrthoDB" id="606851at2"/>